<evidence type="ECO:0000259" key="11">
    <source>
        <dbReference type="Pfam" id="PF01619"/>
    </source>
</evidence>
<dbReference type="PIRSF" id="PIRSF000196">
    <property type="entry name" value="Pro_dehydrog"/>
    <property type="match status" value="1"/>
</dbReference>
<dbReference type="PANTHER" id="PTHR13914:SF0">
    <property type="entry name" value="PROLINE DEHYDROGENASE 1, MITOCHONDRIAL"/>
    <property type="match status" value="1"/>
</dbReference>
<comment type="pathway">
    <text evidence="1">Amino-acid degradation; L-proline degradation into L-glutamate; L-glutamate from L-proline: step 1/2.</text>
</comment>
<evidence type="ECO:0000256" key="7">
    <source>
        <dbReference type="ARBA" id="ARBA00023062"/>
    </source>
</evidence>
<comment type="cofactor">
    <cofactor evidence="10">
        <name>FAD</name>
        <dbReference type="ChEBI" id="CHEBI:57692"/>
    </cofactor>
    <text evidence="10">Binds 1 FAD per subunit.</text>
</comment>
<keyword evidence="6" id="KW-0560">Oxidoreductase</keyword>
<evidence type="ECO:0000313" key="13">
    <source>
        <dbReference type="Proteomes" id="UP000188929"/>
    </source>
</evidence>
<evidence type="ECO:0000256" key="10">
    <source>
        <dbReference type="PIRSR" id="PIRSR000196-2"/>
    </source>
</evidence>
<comment type="catalytic activity">
    <reaction evidence="8">
        <text>L-proline + a quinone = (S)-1-pyrroline-5-carboxylate + a quinol + H(+)</text>
        <dbReference type="Rhea" id="RHEA:23784"/>
        <dbReference type="ChEBI" id="CHEBI:15378"/>
        <dbReference type="ChEBI" id="CHEBI:17388"/>
        <dbReference type="ChEBI" id="CHEBI:24646"/>
        <dbReference type="ChEBI" id="CHEBI:60039"/>
        <dbReference type="ChEBI" id="CHEBI:132124"/>
        <dbReference type="EC" id="1.5.5.2"/>
    </reaction>
</comment>
<proteinExistence type="predicted"/>
<dbReference type="InterPro" id="IPR002872">
    <property type="entry name" value="Proline_DH_dom"/>
</dbReference>
<feature type="binding site" evidence="10">
    <location>
        <position position="164"/>
    </location>
    <ligand>
        <name>FAD</name>
        <dbReference type="ChEBI" id="CHEBI:57692"/>
    </ligand>
</feature>
<feature type="binding site" evidence="9">
    <location>
        <position position="289"/>
    </location>
    <ligand>
        <name>substrate</name>
    </ligand>
</feature>
<evidence type="ECO:0000256" key="3">
    <source>
        <dbReference type="ARBA" id="ARBA00022630"/>
    </source>
</evidence>
<evidence type="ECO:0000313" key="12">
    <source>
        <dbReference type="EMBL" id="ONH30301.1"/>
    </source>
</evidence>
<dbReference type="Pfam" id="PF01619">
    <property type="entry name" value="Pro_dh"/>
    <property type="match status" value="1"/>
</dbReference>
<feature type="binding site" evidence="9">
    <location>
        <position position="290"/>
    </location>
    <ligand>
        <name>substrate</name>
    </ligand>
</feature>
<evidence type="ECO:0000256" key="4">
    <source>
        <dbReference type="ARBA" id="ARBA00022741"/>
    </source>
</evidence>
<reference evidence="13" key="1">
    <citation type="submission" date="2016-10" db="EMBL/GenBank/DDBJ databases">
        <title>Frankia sp. NRRL B-16386 Genome sequencing.</title>
        <authorList>
            <person name="Ghodhbane-Gtari F."/>
            <person name="Swanson E."/>
            <person name="Gueddou A."/>
            <person name="Hezbri K."/>
            <person name="Ktari K."/>
            <person name="Nouioui I."/>
            <person name="Morris K."/>
            <person name="Simpson S."/>
            <person name="Abebe-Akele F."/>
            <person name="Thomas K."/>
            <person name="Gtari M."/>
            <person name="Tisa L.S."/>
        </authorList>
    </citation>
    <scope>NUCLEOTIDE SEQUENCE [LARGE SCALE GENOMIC DNA]</scope>
    <source>
        <strain evidence="13">NRRL B-16386</strain>
    </source>
</reference>
<dbReference type="PANTHER" id="PTHR13914">
    <property type="entry name" value="PROLINE OXIDASE"/>
    <property type="match status" value="1"/>
</dbReference>
<dbReference type="EMBL" id="MOMC01000027">
    <property type="protein sequence ID" value="ONH30301.1"/>
    <property type="molecule type" value="Genomic_DNA"/>
</dbReference>
<protein>
    <recommendedName>
        <fullName evidence="2">proline dehydrogenase</fullName>
        <ecNumber evidence="2">1.5.5.2</ecNumber>
    </recommendedName>
</protein>
<dbReference type="GO" id="GO:0004657">
    <property type="term" value="F:proline dehydrogenase activity"/>
    <property type="evidence" value="ECO:0007669"/>
    <property type="project" value="UniProtKB-EC"/>
</dbReference>
<dbReference type="InterPro" id="IPR015659">
    <property type="entry name" value="Proline_oxidase"/>
</dbReference>
<sequence>MIRGVLLAASRSARARELVVATGPTRRVVDRFVAGERPADALDVVRGLAADGIAATVDRLGESGVDLASARESTDGYLALLDLAEDVGLAAGLDVSVKLSALGRLVPYGGLKICYENAAEICARAAEVGATVTVDAEEHTSVDAGLAVLADLRRDFPATGAVLQSYLRRTENDCRRLAGAGSRVRLCKGAYRAAGDVAFTRRADVDASYARCLGVLMTGEGYPMVATHDPRMLALAGRLADARDRDRDDFEYQLLHGVRPHEQLRLASLGAQVRVYLPYGPDWYPYLLRRMAERPANLALFLRALRTRS</sequence>
<dbReference type="Gene3D" id="3.20.20.220">
    <property type="match status" value="1"/>
</dbReference>
<feature type="domain" description="Proline dehydrogenase" evidence="11">
    <location>
        <begin position="43"/>
        <end position="297"/>
    </location>
</feature>
<dbReference type="InterPro" id="IPR029041">
    <property type="entry name" value="FAD-linked_oxidoreductase-like"/>
</dbReference>
<gene>
    <name evidence="12" type="ORF">BL253_14205</name>
</gene>
<dbReference type="Proteomes" id="UP000188929">
    <property type="component" value="Unassembled WGS sequence"/>
</dbReference>
<dbReference type="STRING" id="1834516.BL253_14205"/>
<comment type="caution">
    <text evidence="12">The sequence shown here is derived from an EMBL/GenBank/DDBJ whole genome shotgun (WGS) entry which is preliminary data.</text>
</comment>
<keyword evidence="4 10" id="KW-0547">Nucleotide-binding</keyword>
<evidence type="ECO:0000256" key="2">
    <source>
        <dbReference type="ARBA" id="ARBA00012695"/>
    </source>
</evidence>
<organism evidence="12 13">
    <name type="scientific">Pseudofrankia asymbiotica</name>
    <dbReference type="NCBI Taxonomy" id="1834516"/>
    <lineage>
        <taxon>Bacteria</taxon>
        <taxon>Bacillati</taxon>
        <taxon>Actinomycetota</taxon>
        <taxon>Actinomycetes</taxon>
        <taxon>Frankiales</taxon>
        <taxon>Frankiaceae</taxon>
        <taxon>Pseudofrankia</taxon>
    </lineage>
</organism>
<dbReference type="OrthoDB" id="9773461at2"/>
<dbReference type="SUPFAM" id="SSF51730">
    <property type="entry name" value="FAD-linked oxidoreductase"/>
    <property type="match status" value="1"/>
</dbReference>
<keyword evidence="13" id="KW-1185">Reference proteome</keyword>
<dbReference type="InterPro" id="IPR008219">
    <property type="entry name" value="PRODH_bac_arc"/>
</dbReference>
<dbReference type="GO" id="GO:0010133">
    <property type="term" value="P:L-proline catabolic process to L-glutamate"/>
    <property type="evidence" value="ECO:0007669"/>
    <property type="project" value="UniProtKB-UniPathway"/>
</dbReference>
<keyword evidence="5 10" id="KW-0274">FAD</keyword>
<dbReference type="UniPathway" id="UPA00261">
    <property type="reaction ID" value="UER00373"/>
</dbReference>
<evidence type="ECO:0000256" key="9">
    <source>
        <dbReference type="PIRSR" id="PIRSR000196-1"/>
    </source>
</evidence>
<feature type="binding site" evidence="10">
    <location>
        <begin position="227"/>
        <end position="228"/>
    </location>
    <ligand>
        <name>FAD</name>
        <dbReference type="ChEBI" id="CHEBI:57692"/>
    </ligand>
</feature>
<dbReference type="RefSeq" id="WP_076817203.1">
    <property type="nucleotide sequence ID" value="NZ_MOMC01000027.1"/>
</dbReference>
<feature type="binding site" evidence="10">
    <location>
        <begin position="188"/>
        <end position="190"/>
    </location>
    <ligand>
        <name>FAD</name>
        <dbReference type="ChEBI" id="CHEBI:57692"/>
    </ligand>
</feature>
<evidence type="ECO:0000256" key="8">
    <source>
        <dbReference type="ARBA" id="ARBA00048779"/>
    </source>
</evidence>
<name>A0A1V2ICX3_9ACTN</name>
<evidence type="ECO:0000256" key="5">
    <source>
        <dbReference type="ARBA" id="ARBA00022827"/>
    </source>
</evidence>
<keyword evidence="7" id="KW-0642">Proline metabolism</keyword>
<accession>A0A1V2ICX3</accession>
<dbReference type="AlphaFoldDB" id="A0A1V2ICX3"/>
<dbReference type="EC" id="1.5.5.2" evidence="2"/>
<dbReference type="GO" id="GO:0000166">
    <property type="term" value="F:nucleotide binding"/>
    <property type="evidence" value="ECO:0007669"/>
    <property type="project" value="UniProtKB-KW"/>
</dbReference>
<feature type="binding site" evidence="9">
    <location>
        <position position="98"/>
    </location>
    <ligand>
        <name>substrate</name>
    </ligand>
</feature>
<keyword evidence="3" id="KW-0285">Flavoprotein</keyword>
<evidence type="ECO:0000256" key="6">
    <source>
        <dbReference type="ARBA" id="ARBA00023002"/>
    </source>
</evidence>
<evidence type="ECO:0000256" key="1">
    <source>
        <dbReference type="ARBA" id="ARBA00004739"/>
    </source>
</evidence>